<sequence>MRRKRLSLAAALAVATSAAVVATPLAANAADPDIPVQLIAMNDFHGRISETTQGDATLIDDNGVTQTVGGSAHVAATVENLQSAFATANNGSADSFFVGAGDLISASPFESSVFKDEPTIEVLNAMGLDVSSVGNHEFDRGTDGLRRVSAATDGYEATHGGTVGACDGVTPGVDGCWADSTGATFHGADFPYLAANVVDKTTRQPILPPYQVFDVAGGKKVALIGVVTKTTPTLVSPDGIADVDFLDEATAVNTYVPELEAQGIRAIGVLIHEGGQQNGGADVTQPNDCTDLTGPIVDINNRIDPAVDLIVSAHSHQQYNCTLPVPGGQPRLVTQAGYYGRLVTDIRLSLNPSTGDVDRTATYSAQNTPVLRNVTDTHVQDIVNYWLARSAESGKQVVGSTTAAINRAKNSAGAAVRDRESPLGDLVAQMQLWALQQQDQFGHPVVAFMNPGGLRTDIPGPGDTTYKQLFDVQPFGNTVNAITLTGADIKQVLEEQFGLDQPRGTQLFLGTSEGLTYNFDPSRAYGDRVDPLSITLNGTPIDPAAQYRVVANSFLVAGGDGFSGFTHGANPVTGPVDVDTAVSYFQTHSPVAPPAANHATQTSDRIASASISNATPTRGDQVTVTGKDFAPGEKVKATLDDGRTVGTTKADSTGAVTVSFRVPTNLAQGSHTVTLTAASGEKASTGFTLAPVATDVKTVVTQVISAILAWLFHH</sequence>
<evidence type="ECO:0000313" key="4">
    <source>
        <dbReference type="Proteomes" id="UP000541969"/>
    </source>
</evidence>
<dbReference type="AlphaFoldDB" id="A0A853CAL9"/>
<dbReference type="InterPro" id="IPR013783">
    <property type="entry name" value="Ig-like_fold"/>
</dbReference>
<dbReference type="EC" id="3.1.3.5" evidence="3"/>
<keyword evidence="1 3" id="KW-0378">Hydrolase</keyword>
<proteinExistence type="inferred from homology"/>
<feature type="domain" description="5'-Nucleotidase C-terminal" evidence="2">
    <location>
        <begin position="398"/>
        <end position="566"/>
    </location>
</feature>
<dbReference type="PANTHER" id="PTHR11575:SF24">
    <property type="entry name" value="5'-NUCLEOTIDASE"/>
    <property type="match status" value="1"/>
</dbReference>
<dbReference type="EMBL" id="JACBZT010000001">
    <property type="protein sequence ID" value="NYJ04377.1"/>
    <property type="molecule type" value="Genomic_DNA"/>
</dbReference>
<dbReference type="InterPro" id="IPR036907">
    <property type="entry name" value="5'-Nucleotdase_C_sf"/>
</dbReference>
<dbReference type="Pfam" id="PF02872">
    <property type="entry name" value="5_nucleotid_C"/>
    <property type="match status" value="1"/>
</dbReference>
<dbReference type="GO" id="GO:0008253">
    <property type="term" value="F:5'-nucleotidase activity"/>
    <property type="evidence" value="ECO:0007669"/>
    <property type="project" value="UniProtKB-EC"/>
</dbReference>
<keyword evidence="1" id="KW-0732">Signal</keyword>
<feature type="signal peptide" evidence="1">
    <location>
        <begin position="1"/>
        <end position="29"/>
    </location>
</feature>
<dbReference type="Gene3D" id="3.90.780.10">
    <property type="entry name" value="5'-Nucleotidase, C-terminal domain"/>
    <property type="match status" value="1"/>
</dbReference>
<dbReference type="SUPFAM" id="SSF56300">
    <property type="entry name" value="Metallo-dependent phosphatases"/>
    <property type="match status" value="1"/>
</dbReference>
<dbReference type="GO" id="GO:0005975">
    <property type="term" value="P:carbohydrate metabolic process"/>
    <property type="evidence" value="ECO:0007669"/>
    <property type="project" value="UniProtKB-ARBA"/>
</dbReference>
<evidence type="ECO:0000313" key="3">
    <source>
        <dbReference type="EMBL" id="NYJ04377.1"/>
    </source>
</evidence>
<organism evidence="3 4">
    <name type="scientific">Petropleomorpha daqingensis</name>
    <dbReference type="NCBI Taxonomy" id="2026353"/>
    <lineage>
        <taxon>Bacteria</taxon>
        <taxon>Bacillati</taxon>
        <taxon>Actinomycetota</taxon>
        <taxon>Actinomycetes</taxon>
        <taxon>Geodermatophilales</taxon>
        <taxon>Geodermatophilaceae</taxon>
        <taxon>Petropleomorpha</taxon>
    </lineage>
</organism>
<dbReference type="InterPro" id="IPR008334">
    <property type="entry name" value="5'-Nucleotdase_C"/>
</dbReference>
<dbReference type="Gene3D" id="3.60.21.10">
    <property type="match status" value="1"/>
</dbReference>
<dbReference type="GO" id="GO:0000166">
    <property type="term" value="F:nucleotide binding"/>
    <property type="evidence" value="ECO:0007669"/>
    <property type="project" value="UniProtKB-KW"/>
</dbReference>
<dbReference type="PANTHER" id="PTHR11575">
    <property type="entry name" value="5'-NUCLEOTIDASE-RELATED"/>
    <property type="match status" value="1"/>
</dbReference>
<evidence type="ECO:0000256" key="1">
    <source>
        <dbReference type="RuleBase" id="RU362119"/>
    </source>
</evidence>
<keyword evidence="4" id="KW-1185">Reference proteome</keyword>
<dbReference type="Proteomes" id="UP000541969">
    <property type="component" value="Unassembled WGS sequence"/>
</dbReference>
<reference evidence="3 4" key="1">
    <citation type="submission" date="2020-07" db="EMBL/GenBank/DDBJ databases">
        <title>Sequencing the genomes of 1000 actinobacteria strains.</title>
        <authorList>
            <person name="Klenk H.-P."/>
        </authorList>
    </citation>
    <scope>NUCLEOTIDE SEQUENCE [LARGE SCALE GENOMIC DNA]</scope>
    <source>
        <strain evidence="3 4">DSM 104001</strain>
    </source>
</reference>
<dbReference type="GO" id="GO:0008768">
    <property type="term" value="F:UDP-sugar diphosphatase activity"/>
    <property type="evidence" value="ECO:0007669"/>
    <property type="project" value="TreeGrafter"/>
</dbReference>
<name>A0A853CAL9_9ACTN</name>
<comment type="caution">
    <text evidence="3">The sequence shown here is derived from an EMBL/GenBank/DDBJ whole genome shotgun (WGS) entry which is preliminary data.</text>
</comment>
<dbReference type="GO" id="GO:0009166">
    <property type="term" value="P:nucleotide catabolic process"/>
    <property type="evidence" value="ECO:0007669"/>
    <property type="project" value="InterPro"/>
</dbReference>
<dbReference type="Gene3D" id="2.60.40.10">
    <property type="entry name" value="Immunoglobulins"/>
    <property type="match status" value="1"/>
</dbReference>
<dbReference type="GO" id="GO:0030288">
    <property type="term" value="C:outer membrane-bounded periplasmic space"/>
    <property type="evidence" value="ECO:0007669"/>
    <property type="project" value="TreeGrafter"/>
</dbReference>
<dbReference type="PRINTS" id="PR01607">
    <property type="entry name" value="APYRASEFAMLY"/>
</dbReference>
<keyword evidence="1" id="KW-0547">Nucleotide-binding</keyword>
<evidence type="ECO:0000259" key="2">
    <source>
        <dbReference type="Pfam" id="PF02872"/>
    </source>
</evidence>
<accession>A0A853CAL9</accession>
<dbReference type="InterPro" id="IPR006179">
    <property type="entry name" value="5_nucleotidase/apyrase"/>
</dbReference>
<comment type="similarity">
    <text evidence="1">Belongs to the 5'-nucleotidase family.</text>
</comment>
<dbReference type="SUPFAM" id="SSF55816">
    <property type="entry name" value="5'-nucleotidase (syn. UDP-sugar hydrolase), C-terminal domain"/>
    <property type="match status" value="1"/>
</dbReference>
<gene>
    <name evidence="3" type="ORF">GGQ55_000655</name>
</gene>
<dbReference type="InterPro" id="IPR029052">
    <property type="entry name" value="Metallo-depent_PP-like"/>
</dbReference>
<dbReference type="RefSeq" id="WP_179715104.1">
    <property type="nucleotide sequence ID" value="NZ_JACBZT010000001.1"/>
</dbReference>
<feature type="chain" id="PRO_5033113885" evidence="1">
    <location>
        <begin position="30"/>
        <end position="714"/>
    </location>
</feature>
<protein>
    <submittedName>
        <fullName evidence="3">5'-nucleotidase</fullName>
        <ecNumber evidence="3">3.1.3.5</ecNumber>
    </submittedName>
</protein>